<dbReference type="Proteomes" id="UP000265520">
    <property type="component" value="Unassembled WGS sequence"/>
</dbReference>
<feature type="non-terminal residue" evidence="1">
    <location>
        <position position="20"/>
    </location>
</feature>
<sequence>MRKSWNGLDITKLPQDPLWE</sequence>
<name>A0A392WEV3_9FABA</name>
<reference evidence="1 2" key="1">
    <citation type="journal article" date="2018" name="Front. Plant Sci.">
        <title>Red Clover (Trifolium pratense) and Zigzag Clover (T. medium) - A Picture of Genomic Similarities and Differences.</title>
        <authorList>
            <person name="Dluhosova J."/>
            <person name="Istvanek J."/>
            <person name="Nedelnik J."/>
            <person name="Repkova J."/>
        </authorList>
    </citation>
    <scope>NUCLEOTIDE SEQUENCE [LARGE SCALE GENOMIC DNA]</scope>
    <source>
        <strain evidence="2">cv. 10/8</strain>
        <tissue evidence="1">Leaf</tissue>
    </source>
</reference>
<dbReference type="AlphaFoldDB" id="A0A392WEV3"/>
<proteinExistence type="predicted"/>
<organism evidence="1 2">
    <name type="scientific">Trifolium medium</name>
    <dbReference type="NCBI Taxonomy" id="97028"/>
    <lineage>
        <taxon>Eukaryota</taxon>
        <taxon>Viridiplantae</taxon>
        <taxon>Streptophyta</taxon>
        <taxon>Embryophyta</taxon>
        <taxon>Tracheophyta</taxon>
        <taxon>Spermatophyta</taxon>
        <taxon>Magnoliopsida</taxon>
        <taxon>eudicotyledons</taxon>
        <taxon>Gunneridae</taxon>
        <taxon>Pentapetalae</taxon>
        <taxon>rosids</taxon>
        <taxon>fabids</taxon>
        <taxon>Fabales</taxon>
        <taxon>Fabaceae</taxon>
        <taxon>Papilionoideae</taxon>
        <taxon>50 kb inversion clade</taxon>
        <taxon>NPAAA clade</taxon>
        <taxon>Hologalegina</taxon>
        <taxon>IRL clade</taxon>
        <taxon>Trifolieae</taxon>
        <taxon>Trifolium</taxon>
    </lineage>
</organism>
<keyword evidence="2" id="KW-1185">Reference proteome</keyword>
<accession>A0A392WEV3</accession>
<comment type="caution">
    <text evidence="1">The sequence shown here is derived from an EMBL/GenBank/DDBJ whole genome shotgun (WGS) entry which is preliminary data.</text>
</comment>
<evidence type="ECO:0000313" key="1">
    <source>
        <dbReference type="EMBL" id="MCI98079.1"/>
    </source>
</evidence>
<dbReference type="EMBL" id="LXQA011463315">
    <property type="protein sequence ID" value="MCI98079.1"/>
    <property type="molecule type" value="Genomic_DNA"/>
</dbReference>
<evidence type="ECO:0000313" key="2">
    <source>
        <dbReference type="Proteomes" id="UP000265520"/>
    </source>
</evidence>
<protein>
    <submittedName>
        <fullName evidence="1">Uncharacterized protein</fullName>
    </submittedName>
</protein>